<dbReference type="InterPro" id="IPR029066">
    <property type="entry name" value="PLP-binding_barrel"/>
</dbReference>
<sequence>MKIDPSRAQALVSQLNSVKERLASVASGRNVRLVAVSKLKPANDILALHQAPTSHTHFGENYAQELTQKAALLPNTIQWHFIGGLQSGHYTSKKAQLLNTTRSNLLSSEPDLPKIGVHVQVNTSGEEAKSGCSPGDETVALCREIVETCPSLRLLGLMTIGAIARSKATTAETENEDFVTLKEQRDLVAKELGLDQESLELSMGMSEDFEGAVRLGSGEVRVGSTIFGERPARADAKIKE</sequence>
<dbReference type="HAMAP" id="MF_02087">
    <property type="entry name" value="PLP_homeostasis"/>
    <property type="match status" value="1"/>
</dbReference>
<dbReference type="PANTHER" id="PTHR10146:SF14">
    <property type="entry name" value="PYRIDOXAL PHOSPHATE HOMEOSTASIS PROTEIN"/>
    <property type="match status" value="1"/>
</dbReference>
<evidence type="ECO:0000256" key="3">
    <source>
        <dbReference type="PIRSR" id="PIRSR004848-1"/>
    </source>
</evidence>
<dbReference type="SUPFAM" id="SSF51419">
    <property type="entry name" value="PLP-binding barrel"/>
    <property type="match status" value="1"/>
</dbReference>
<dbReference type="OrthoDB" id="10264196at2759"/>
<dbReference type="EMBL" id="JAAGWQ010000014">
    <property type="protein sequence ID" value="KAF5678899.1"/>
    <property type="molecule type" value="Genomic_DNA"/>
</dbReference>
<dbReference type="Pfam" id="PF01168">
    <property type="entry name" value="Ala_racemase_N"/>
    <property type="match status" value="1"/>
</dbReference>
<feature type="modified residue" description="N6-(pyridoxal phosphate)lysine" evidence="2 3">
    <location>
        <position position="38"/>
    </location>
</feature>
<reference evidence="6 7" key="1">
    <citation type="submission" date="2020-05" db="EMBL/GenBank/DDBJ databases">
        <title>Identification and distribution of gene clusters putatively required for synthesis of sphingolipid metabolism inhibitors in phylogenetically diverse species of the filamentous fungus Fusarium.</title>
        <authorList>
            <person name="Kim H.-S."/>
            <person name="Busman M."/>
            <person name="Brown D.W."/>
            <person name="Divon H."/>
            <person name="Uhlig S."/>
            <person name="Proctor R.H."/>
        </authorList>
    </citation>
    <scope>NUCLEOTIDE SEQUENCE [LARGE SCALE GENOMIC DNA]</scope>
    <source>
        <strain evidence="6 7">NRRL 20693</strain>
    </source>
</reference>
<evidence type="ECO:0000256" key="4">
    <source>
        <dbReference type="RuleBase" id="RU004514"/>
    </source>
</evidence>
<evidence type="ECO:0000313" key="7">
    <source>
        <dbReference type="Proteomes" id="UP000567885"/>
    </source>
</evidence>
<keyword evidence="7" id="KW-1185">Reference proteome</keyword>
<dbReference type="InterPro" id="IPR011078">
    <property type="entry name" value="PyrdxlP_homeostasis"/>
</dbReference>
<proteinExistence type="inferred from homology"/>
<dbReference type="PIRSF" id="PIRSF004848">
    <property type="entry name" value="YBL036c_PLPDEIII"/>
    <property type="match status" value="1"/>
</dbReference>
<feature type="domain" description="Alanine racemase N-terminal" evidence="5">
    <location>
        <begin position="21"/>
        <end position="231"/>
    </location>
</feature>
<accession>A0A8H5U195</accession>
<dbReference type="InterPro" id="IPR001608">
    <property type="entry name" value="Ala_racemase_N"/>
</dbReference>
<name>A0A8H5U195_FUSHE</name>
<dbReference type="AlphaFoldDB" id="A0A8H5U195"/>
<dbReference type="NCBIfam" id="TIGR00044">
    <property type="entry name" value="YggS family pyridoxal phosphate-dependent enzyme"/>
    <property type="match status" value="1"/>
</dbReference>
<evidence type="ECO:0000313" key="6">
    <source>
        <dbReference type="EMBL" id="KAF5678899.1"/>
    </source>
</evidence>
<comment type="caution">
    <text evidence="6">The sequence shown here is derived from an EMBL/GenBank/DDBJ whole genome shotgun (WGS) entry which is preliminary data.</text>
</comment>
<organism evidence="6 7">
    <name type="scientific">Fusarium heterosporum</name>
    <dbReference type="NCBI Taxonomy" id="42747"/>
    <lineage>
        <taxon>Eukaryota</taxon>
        <taxon>Fungi</taxon>
        <taxon>Dikarya</taxon>
        <taxon>Ascomycota</taxon>
        <taxon>Pezizomycotina</taxon>
        <taxon>Sordariomycetes</taxon>
        <taxon>Hypocreomycetidae</taxon>
        <taxon>Hypocreales</taxon>
        <taxon>Nectriaceae</taxon>
        <taxon>Fusarium</taxon>
        <taxon>Fusarium heterosporum species complex</taxon>
    </lineage>
</organism>
<dbReference type="Proteomes" id="UP000567885">
    <property type="component" value="Unassembled WGS sequence"/>
</dbReference>
<evidence type="ECO:0000259" key="5">
    <source>
        <dbReference type="Pfam" id="PF01168"/>
    </source>
</evidence>
<comment type="cofactor">
    <cofactor evidence="3">
        <name>pyridoxal 5'-phosphate</name>
        <dbReference type="ChEBI" id="CHEBI:597326"/>
    </cofactor>
</comment>
<comment type="function">
    <text evidence="2">Pyridoxal 5'-phosphate (PLP)-binding protein, which may be involved in intracellular homeostatic regulation of pyridoxal 5'-phosphate (PLP), the active form of vitamin B6.</text>
</comment>
<dbReference type="PANTHER" id="PTHR10146">
    <property type="entry name" value="PROLINE SYNTHETASE CO-TRANSCRIBED BACTERIAL HOMOLOG PROTEIN"/>
    <property type="match status" value="1"/>
</dbReference>
<protein>
    <recommendedName>
        <fullName evidence="2">Pyridoxal phosphate homeostasis protein</fullName>
        <shortName evidence="2">PLP homeostasis protein</shortName>
    </recommendedName>
</protein>
<dbReference type="GO" id="GO:0030170">
    <property type="term" value="F:pyridoxal phosphate binding"/>
    <property type="evidence" value="ECO:0007669"/>
    <property type="project" value="UniProtKB-UniRule"/>
</dbReference>
<evidence type="ECO:0000256" key="1">
    <source>
        <dbReference type="ARBA" id="ARBA00022898"/>
    </source>
</evidence>
<dbReference type="Gene3D" id="3.20.20.10">
    <property type="entry name" value="Alanine racemase"/>
    <property type="match status" value="1"/>
</dbReference>
<evidence type="ECO:0000256" key="2">
    <source>
        <dbReference type="HAMAP-Rule" id="MF_03225"/>
    </source>
</evidence>
<gene>
    <name evidence="6" type="ORF">FHETE_1008</name>
</gene>
<comment type="similarity">
    <text evidence="2 4">Belongs to the pyridoxal phosphate-binding protein YggS/PROSC family.</text>
</comment>
<keyword evidence="1 2" id="KW-0663">Pyridoxal phosphate</keyword>